<dbReference type="RefSeq" id="WP_168081679.1">
    <property type="nucleotide sequence ID" value="NZ_JAAVJI010000002.1"/>
</dbReference>
<reference evidence="1 2" key="1">
    <citation type="submission" date="2020-03" db="EMBL/GenBank/DDBJ databases">
        <authorList>
            <person name="Wang L."/>
            <person name="He N."/>
            <person name="Li Y."/>
            <person name="Fang Y."/>
            <person name="Zhang F."/>
        </authorList>
    </citation>
    <scope>NUCLEOTIDE SEQUENCE [LARGE SCALE GENOMIC DNA]</scope>
    <source>
        <strain evidence="2">hsmgli-8</strain>
    </source>
</reference>
<accession>A0ABX0Y9F6</accession>
<evidence type="ECO:0000313" key="1">
    <source>
        <dbReference type="EMBL" id="NJO99969.1"/>
    </source>
</evidence>
<gene>
    <name evidence="1" type="ORF">HBH25_03725</name>
</gene>
<evidence type="ECO:0000313" key="2">
    <source>
        <dbReference type="Proteomes" id="UP000746535"/>
    </source>
</evidence>
<organism evidence="1 2">
    <name type="scientific">Pseudomonas quercus</name>
    <dbReference type="NCBI Taxonomy" id="2722792"/>
    <lineage>
        <taxon>Bacteria</taxon>
        <taxon>Pseudomonadati</taxon>
        <taxon>Pseudomonadota</taxon>
        <taxon>Gammaproteobacteria</taxon>
        <taxon>Pseudomonadales</taxon>
        <taxon>Pseudomonadaceae</taxon>
        <taxon>Pseudomonas</taxon>
    </lineage>
</organism>
<comment type="caution">
    <text evidence="1">The sequence shown here is derived from an EMBL/GenBank/DDBJ whole genome shotgun (WGS) entry which is preliminary data.</text>
</comment>
<dbReference type="Proteomes" id="UP000746535">
    <property type="component" value="Unassembled WGS sequence"/>
</dbReference>
<dbReference type="EMBL" id="JAAVJI010000002">
    <property type="protein sequence ID" value="NJO99969.1"/>
    <property type="molecule type" value="Genomic_DNA"/>
</dbReference>
<keyword evidence="2" id="KW-1185">Reference proteome</keyword>
<name>A0ABX0Y9F6_9PSED</name>
<protein>
    <recommendedName>
        <fullName evidence="3">MarR family transcriptional regulator</fullName>
    </recommendedName>
</protein>
<evidence type="ECO:0008006" key="3">
    <source>
        <dbReference type="Google" id="ProtNLM"/>
    </source>
</evidence>
<sequence>MIDQKLSTARAIHASPYAFEVMAGMTSACGDMVSVMLLLLVRMDREGAVRIDMSTLPDFLRLEQERVDRAVSGLVRHGWVISIDDHALRNGILDCLVNGAFIYSDSDTLVGAVAAKRK</sequence>
<proteinExistence type="predicted"/>